<comment type="caution">
    <text evidence="3">The sequence shown here is derived from an EMBL/GenBank/DDBJ whole genome shotgun (WGS) entry which is preliminary data.</text>
</comment>
<dbReference type="InterPro" id="IPR036291">
    <property type="entry name" value="NAD(P)-bd_dom_sf"/>
</dbReference>
<reference evidence="4" key="1">
    <citation type="journal article" date="2019" name="Int. J. Syst. Evol. Microbiol.">
        <title>The Global Catalogue of Microorganisms (GCM) 10K type strain sequencing project: providing services to taxonomists for standard genome sequencing and annotation.</title>
        <authorList>
            <consortium name="The Broad Institute Genomics Platform"/>
            <consortium name="The Broad Institute Genome Sequencing Center for Infectious Disease"/>
            <person name="Wu L."/>
            <person name="Ma J."/>
        </authorList>
    </citation>
    <scope>NUCLEOTIDE SEQUENCE [LARGE SCALE GENOMIC DNA]</scope>
    <source>
        <strain evidence="4">CGMCC 1.12192</strain>
    </source>
</reference>
<dbReference type="InterPro" id="IPR002347">
    <property type="entry name" value="SDR_fam"/>
</dbReference>
<sequence length="236" mass="23808">MTQIEGSRALVVGATGVLGTQLAERLASGGARLALHGRDEARLAERAAGGTAAATIAVDLTDETAPEAIVERSVAALGGLDVIVLAAGAVGFDGVADTAAQDLETLFTVNALAPMRIISAALPALRESAQQGREPTVLALTGIVAELPTAGLASYSASKAALAAYLVAAGRELRRSGIRLLDAHPGHTETGLAERPLFGTAPKFPRGHQPGAVADRLVRAIVDGETTLPPGAFTGA</sequence>
<dbReference type="EMBL" id="JBHSJC010000001">
    <property type="protein sequence ID" value="MFC4827508.1"/>
    <property type="molecule type" value="Genomic_DNA"/>
</dbReference>
<name>A0ABV9R098_9MICO</name>
<dbReference type="Gene3D" id="3.40.50.720">
    <property type="entry name" value="NAD(P)-binding Rossmann-like Domain"/>
    <property type="match status" value="1"/>
</dbReference>
<evidence type="ECO:0000313" key="3">
    <source>
        <dbReference type="EMBL" id="MFC4827508.1"/>
    </source>
</evidence>
<dbReference type="GO" id="GO:0016491">
    <property type="term" value="F:oxidoreductase activity"/>
    <property type="evidence" value="ECO:0007669"/>
    <property type="project" value="UniProtKB-KW"/>
</dbReference>
<evidence type="ECO:0000256" key="1">
    <source>
        <dbReference type="ARBA" id="ARBA00006484"/>
    </source>
</evidence>
<accession>A0ABV9R098</accession>
<dbReference type="RefSeq" id="WP_204395567.1">
    <property type="nucleotide sequence ID" value="NZ_JAFBBW010000001.1"/>
</dbReference>
<gene>
    <name evidence="3" type="ORF">ACFPER_01830</name>
</gene>
<dbReference type="SUPFAM" id="SSF51735">
    <property type="entry name" value="NAD(P)-binding Rossmann-fold domains"/>
    <property type="match status" value="1"/>
</dbReference>
<comment type="similarity">
    <text evidence="1">Belongs to the short-chain dehydrogenases/reductases (SDR) family.</text>
</comment>
<organism evidence="3 4">
    <name type="scientific">Agromyces aurantiacus</name>
    <dbReference type="NCBI Taxonomy" id="165814"/>
    <lineage>
        <taxon>Bacteria</taxon>
        <taxon>Bacillati</taxon>
        <taxon>Actinomycetota</taxon>
        <taxon>Actinomycetes</taxon>
        <taxon>Micrococcales</taxon>
        <taxon>Microbacteriaceae</taxon>
        <taxon>Agromyces</taxon>
    </lineage>
</organism>
<keyword evidence="2 3" id="KW-0560">Oxidoreductase</keyword>
<dbReference type="PANTHER" id="PTHR44196:SF1">
    <property type="entry name" value="DEHYDROGENASE_REDUCTASE SDR FAMILY MEMBER 7B"/>
    <property type="match status" value="1"/>
</dbReference>
<dbReference type="PRINTS" id="PR00081">
    <property type="entry name" value="GDHRDH"/>
</dbReference>
<dbReference type="Proteomes" id="UP001595960">
    <property type="component" value="Unassembled WGS sequence"/>
</dbReference>
<dbReference type="PANTHER" id="PTHR44196">
    <property type="entry name" value="DEHYDROGENASE/REDUCTASE SDR FAMILY MEMBER 7B"/>
    <property type="match status" value="1"/>
</dbReference>
<dbReference type="Pfam" id="PF00106">
    <property type="entry name" value="adh_short"/>
    <property type="match status" value="1"/>
</dbReference>
<keyword evidence="4" id="KW-1185">Reference proteome</keyword>
<evidence type="ECO:0000313" key="4">
    <source>
        <dbReference type="Proteomes" id="UP001595960"/>
    </source>
</evidence>
<dbReference type="CDD" id="cd05233">
    <property type="entry name" value="SDR_c"/>
    <property type="match status" value="1"/>
</dbReference>
<dbReference type="EC" id="1.-.-.-" evidence="3"/>
<evidence type="ECO:0000256" key="2">
    <source>
        <dbReference type="ARBA" id="ARBA00023002"/>
    </source>
</evidence>
<proteinExistence type="inferred from homology"/>
<protein>
    <submittedName>
        <fullName evidence="3">SDR family NAD(P)-dependent oxidoreductase</fullName>
        <ecNumber evidence="3">1.-.-.-</ecNumber>
    </submittedName>
</protein>